<dbReference type="EnsemblPlants" id="Kaladp0071s0344.1.v1.1">
    <property type="protein sequence ID" value="Kaladp0071s0344.1.v1.1"/>
    <property type="gene ID" value="Kaladp0071s0344.v1.1"/>
</dbReference>
<evidence type="ECO:0000256" key="4">
    <source>
        <dbReference type="ARBA" id="ARBA00023136"/>
    </source>
</evidence>
<accession>A0A7N0UKU6</accession>
<comment type="subcellular location">
    <subcellularLocation>
        <location evidence="1">Membrane</location>
        <topology evidence="1">Single-pass type II membrane protein</topology>
    </subcellularLocation>
</comment>
<dbReference type="InterPro" id="IPR003406">
    <property type="entry name" value="Glyco_trans_14"/>
</dbReference>
<feature type="transmembrane region" description="Helical" evidence="6">
    <location>
        <begin position="35"/>
        <end position="57"/>
    </location>
</feature>
<dbReference type="AlphaFoldDB" id="A0A7N0UKU6"/>
<proteinExistence type="predicted"/>
<dbReference type="InterPro" id="IPR044174">
    <property type="entry name" value="BC10-like"/>
</dbReference>
<keyword evidence="6" id="KW-0812">Transmembrane</keyword>
<dbReference type="OMA" id="IVYHYLS"/>
<dbReference type="Proteomes" id="UP000594263">
    <property type="component" value="Unplaced"/>
</dbReference>
<keyword evidence="5" id="KW-0325">Glycoprotein</keyword>
<evidence type="ECO:0000256" key="1">
    <source>
        <dbReference type="ARBA" id="ARBA00004606"/>
    </source>
</evidence>
<organism evidence="7 8">
    <name type="scientific">Kalanchoe fedtschenkoi</name>
    <name type="common">Lavender scallops</name>
    <name type="synonym">South American air plant</name>
    <dbReference type="NCBI Taxonomy" id="63787"/>
    <lineage>
        <taxon>Eukaryota</taxon>
        <taxon>Viridiplantae</taxon>
        <taxon>Streptophyta</taxon>
        <taxon>Embryophyta</taxon>
        <taxon>Tracheophyta</taxon>
        <taxon>Spermatophyta</taxon>
        <taxon>Magnoliopsida</taxon>
        <taxon>eudicotyledons</taxon>
        <taxon>Gunneridae</taxon>
        <taxon>Pentapetalae</taxon>
        <taxon>Saxifragales</taxon>
        <taxon>Crassulaceae</taxon>
        <taxon>Kalanchoe</taxon>
    </lineage>
</organism>
<dbReference type="PANTHER" id="PTHR31042">
    <property type="entry name" value="CORE-2/I-BRANCHING BETA-1,6-N-ACETYLGLUCOSAMINYLTRANSFERASE FAMILY PROTEIN-RELATED"/>
    <property type="match status" value="1"/>
</dbReference>
<dbReference type="GO" id="GO:0016757">
    <property type="term" value="F:glycosyltransferase activity"/>
    <property type="evidence" value="ECO:0007669"/>
    <property type="project" value="UniProtKB-KW"/>
</dbReference>
<evidence type="ECO:0008006" key="9">
    <source>
        <dbReference type="Google" id="ProtNLM"/>
    </source>
</evidence>
<keyword evidence="8" id="KW-1185">Reference proteome</keyword>
<sequence length="381" mass="43538">MQFAVGSLDNSNYYLGTTARPKHPRPLQFRFLQRIMLFLVLGLGVCIVSLNTIGYFGQDAFPIMQSMKSQSCNLAGLRFPKSKPLHNLSDTELLKCASSASRIQDYRFAPTPKIAFMFLTKGPLPLAQLWERFFAGHPGLYSIYVHATPGYIGDYSSSSVFYHRQIPSEVVRWGEMSICDAERRLLASALLDQSNEYFVLLSESCIPIRNFTTVYNYIASSRYSFMGAFDEAGPVGRGRYNRQMAPVVKLSQWRKGSQWFEVSRKLAVDIIRDTKYYPKFRDLCKPSCYVDEHYFQTVLSIRSPHLLANRSLTFADWSRHGPHPATFGSSDIYEGLFNWISKSVRCSYNDQPSDTCFLFARKFAPSALQHLQELAKDMFGY</sequence>
<dbReference type="GO" id="GO:0016020">
    <property type="term" value="C:membrane"/>
    <property type="evidence" value="ECO:0007669"/>
    <property type="project" value="UniProtKB-SubCell"/>
</dbReference>
<evidence type="ECO:0000256" key="2">
    <source>
        <dbReference type="ARBA" id="ARBA00022676"/>
    </source>
</evidence>
<keyword evidence="4 6" id="KW-0472">Membrane</keyword>
<evidence type="ECO:0000313" key="8">
    <source>
        <dbReference type="Proteomes" id="UP000594263"/>
    </source>
</evidence>
<name>A0A7N0UKU6_KALFE</name>
<evidence type="ECO:0000256" key="5">
    <source>
        <dbReference type="ARBA" id="ARBA00023180"/>
    </source>
</evidence>
<evidence type="ECO:0000256" key="3">
    <source>
        <dbReference type="ARBA" id="ARBA00022679"/>
    </source>
</evidence>
<dbReference type="Gramene" id="Kaladp0071s0344.1.v1.1">
    <property type="protein sequence ID" value="Kaladp0071s0344.1.v1.1"/>
    <property type="gene ID" value="Kaladp0071s0344.v1.1"/>
</dbReference>
<reference evidence="7" key="1">
    <citation type="submission" date="2021-01" db="UniProtKB">
        <authorList>
            <consortium name="EnsemblPlants"/>
        </authorList>
    </citation>
    <scope>IDENTIFICATION</scope>
</reference>
<protein>
    <recommendedName>
        <fullName evidence="9">Core-2/I-branching beta-1,6-N-acetylglucosaminyltransferase family protein</fullName>
    </recommendedName>
</protein>
<keyword evidence="6" id="KW-1133">Transmembrane helix</keyword>
<keyword evidence="3" id="KW-0808">Transferase</keyword>
<keyword evidence="2" id="KW-0328">Glycosyltransferase</keyword>
<evidence type="ECO:0000313" key="7">
    <source>
        <dbReference type="EnsemblPlants" id="Kaladp0071s0344.1.v1.1"/>
    </source>
</evidence>
<dbReference type="PANTHER" id="PTHR31042:SF122">
    <property type="entry name" value="CORE-2_I-BRANCHING ENZYME"/>
    <property type="match status" value="1"/>
</dbReference>
<evidence type="ECO:0000256" key="6">
    <source>
        <dbReference type="SAM" id="Phobius"/>
    </source>
</evidence>
<dbReference type="Pfam" id="PF02485">
    <property type="entry name" value="Branch"/>
    <property type="match status" value="1"/>
</dbReference>